<feature type="region of interest" description="Disordered" evidence="9">
    <location>
        <begin position="1765"/>
        <end position="1841"/>
    </location>
</feature>
<dbReference type="PROSITE" id="PS50862">
    <property type="entry name" value="AA_TRNA_LIGASE_II"/>
    <property type="match status" value="1"/>
</dbReference>
<feature type="binding site" evidence="8">
    <location>
        <position position="843"/>
    </location>
    <ligand>
        <name>Mg(2+)</name>
        <dbReference type="ChEBI" id="CHEBI:18420"/>
        <label>1</label>
    </ligand>
</feature>
<dbReference type="CDD" id="cd04318">
    <property type="entry name" value="EcAsnRS_like_N"/>
    <property type="match status" value="1"/>
</dbReference>
<dbReference type="InterPro" id="IPR005502">
    <property type="entry name" value="Ribosyl_crysJ1"/>
</dbReference>
<comment type="caution">
    <text evidence="11">The sequence shown here is derived from an EMBL/GenBank/DDBJ whole genome shotgun (WGS) entry which is preliminary data.</text>
</comment>
<evidence type="ECO:0000256" key="9">
    <source>
        <dbReference type="SAM" id="MobiDB-lite"/>
    </source>
</evidence>
<dbReference type="GO" id="GO:0046872">
    <property type="term" value="F:metal ion binding"/>
    <property type="evidence" value="ECO:0007669"/>
    <property type="project" value="UniProtKB-KW"/>
</dbReference>
<organism evidence="11 12">
    <name type="scientific">Purpureocillium lilacinum</name>
    <name type="common">Paecilomyces lilacinus</name>
    <dbReference type="NCBI Taxonomy" id="33203"/>
    <lineage>
        <taxon>Eukaryota</taxon>
        <taxon>Fungi</taxon>
        <taxon>Dikarya</taxon>
        <taxon>Ascomycota</taxon>
        <taxon>Pezizomycotina</taxon>
        <taxon>Sordariomycetes</taxon>
        <taxon>Hypocreomycetidae</taxon>
        <taxon>Hypocreales</taxon>
        <taxon>Ophiocordycipitaceae</taxon>
        <taxon>Purpureocillium</taxon>
    </lineage>
</organism>
<evidence type="ECO:0000256" key="6">
    <source>
        <dbReference type="ARBA" id="ARBA00022917"/>
    </source>
</evidence>
<dbReference type="Gene3D" id="1.10.4080.10">
    <property type="entry name" value="ADP-ribosylation/Crystallin J1"/>
    <property type="match status" value="1"/>
</dbReference>
<feature type="binding site" evidence="8">
    <location>
        <position position="1087"/>
    </location>
    <ligand>
        <name>Mg(2+)</name>
        <dbReference type="ChEBI" id="CHEBI:18420"/>
        <label>1</label>
    </ligand>
</feature>
<dbReference type="EMBL" id="LCWV01000006">
    <property type="protein sequence ID" value="PWI72025.1"/>
    <property type="molecule type" value="Genomic_DNA"/>
</dbReference>
<feature type="region of interest" description="Disordered" evidence="9">
    <location>
        <begin position="1102"/>
        <end position="1173"/>
    </location>
</feature>
<evidence type="ECO:0000313" key="12">
    <source>
        <dbReference type="Proteomes" id="UP000245956"/>
    </source>
</evidence>
<dbReference type="InterPro" id="IPR036705">
    <property type="entry name" value="Ribosyl_crysJ1_sf"/>
</dbReference>
<feature type="binding site" evidence="8">
    <location>
        <position position="841"/>
    </location>
    <ligand>
        <name>Mg(2+)</name>
        <dbReference type="ChEBI" id="CHEBI:18420"/>
        <label>1</label>
    </ligand>
</feature>
<sequence>MRLTAELLVCSSRPAMRPPTLGAVPRRHLRVRVRVRVPAPRRQYSVRIPADSPSASSITTVADLRAWHPTANVPDVQVCGWVRSVRKSSGVRFVDVTDGSSMRPVQAVIDKKLSADMRPGAAVRLKGTWFNVKTARVSQATDGEAASDPAGQPRAQDSASSTTHELQVSEVDILGASDPQTYPIQNKYQTPESLRAISHLRPRTPLNSTLLRLRSDATALLTQFFFAEKFQQTHPPIITSSDCEGAGEAFAVKSGKEEFFRDAKYLTVSTQLHLEALAQALGNVWTLSPTFRAEKSDTSRHLSEFYMLEAEMSFVRDMDEVMDLVQRMMKALAQGLKERDAARELELNRLDSRDPAERLAFADLVDQAELRRRWRGLLVPGKWPRITYTKAIEMLRPVADRFEHEPVWGSGLQSEHEKYLAEEVGYDRELDAYVPIFVTEYPRDIKAFYMLRSASPPPQGETVDCFDLLVPSLGELAGGSMREHRLRELEDNMRLHGLQVPQGRKAAGNDMAWYLDLRRWGCPPHGGFGLGFDRLLSYLTGVPNVRDVVPFPRHHERQLHRPLPPPRGQHMDPAFRMAQTPHAVLASAPTGLGRLAMGQVAHIVCQASWHLGHLVAGCTMAASRTGEADGRGLESRHRLRMASSRLCVSGGDIERKAAVGGWPISRGSRRFLEAGSRQPAPYWTRMLILDELRRLADAAAGEPYVRTPILDISHSHRQHILITFLAIHNPFREARVHSDCSVLQQGARDGVRARARRAMTPSSTTNMAPKDLRDQGATASPPALSPRQSRVVGALLGLHAGDALGATLEFETHAAIAARHPRGLRDIVGGGPFSWPAGHATDDTDMTRGVILAYRDVAAAAAEGDKGDDGAVDVARLAGDYFLRWLQGDWPGRAPGSRPVDIGAATMSGLLRYLESRDPDRAGAGRGAAGNGSLMRCLPTGLFQADPGRLVDESQRISRITHDDRRCTVACAAYNTIVAALVRGSSADDAVRAGEEVAARLEGDGDGGGNGGDTGGGPVLAALRLGRRLSVADMADRRGGPPADVLPGRCAGYVLETLAVGVAAVLDTGRGLEDVLVDVVRLGRDTDTNAAVAGGLLGARDGDQAVPSRWKDKLQEEETPGWHEYPASPLPPASRTRVVSVPVPRIKTKTERRDREGYAHSRSSRAQDRAVQRRAVRKRRGLRAAIIVASAAAVSASRSKMKLCPHEPSATSPLPHPHGRGQDLRHHDGIVMISSSRYVASIVPRRRRDTTRPVRALKLARTHAHTHTHTATSPRRTGLRVPVYRTQHALRAICFNDASGSAPVDATHACSAPRHAQPLRRACKSASRRHVLRHSPTAVLPTGVLMLMMLLPNPSRRRGATRPSAGLRAPDQSDRRALCARYDRARRLPLPHFQAGRRRCTGEANPLTSLPDAASRCRRAAKGGHETATRNSQAAMLNAKCLVPAREPKRPSDFDGELVTRRVPLLACYCAKCRAEGSANCRLSVCDSGCPVLRELARADTGRPAALLGRISRWLLDEGTASAAGLASCNFDGSAPETVLMLPLLSSCALCCAKPRRCLDKRRERTMSKPMCRPGHGLGTVSAEGGADEDGHSHGPRCFMRRTGSATTIQSRARCSCAVVVTDGALRGQGLQGKPGILGRLAGVLDSAVAAVARHAARCEACKGLAWGDGAEVIAAEVGTLCALAQPHTRNKRLLGQIGMLFVKWGERHTESDIGNLRRAWQTPRSLPSHTPHFALFPGLPPPPPFLCGAGCGFQATGGLPSALGEALRQGTPGHSWLNSSQPRAATARADDGPKLSASDQTKAAPGITHPSNGPRCDDHETRALRPSDPPSGGPCGPSRLGRHLDSAKHCHDCVARPPYFFCLEARPRSAQSDRRRCRPRSPAGALPDAHHASRLTVSAHGGRLSGQRRAAVTALTPLRLAAPGGMSFRAKPSGLQRLNSCLKAQVAVDLHPSADAESHPRALRRSPALAVKSKAPALRLAQPLLDLSSGAAVKEAWNTLCVVETRRAQNKLGKSQAFRPAGDPWIGGLATLASASPNTDHCWNPQSTNLEARPTPSWFQAIRTGGAAGDRSQGVVCADPCMPAALLKRWEPPVSEESRLSGKTANGDNLPQQAPQGVPRRFSVQGAQHVQAAGPGVRLRSSVHGRRLSEP</sequence>
<feature type="binding site" evidence="8">
    <location>
        <position position="842"/>
    </location>
    <ligand>
        <name>Mg(2+)</name>
        <dbReference type="ChEBI" id="CHEBI:18420"/>
        <label>1</label>
    </ligand>
</feature>
<dbReference type="GO" id="GO:0003676">
    <property type="term" value="F:nucleic acid binding"/>
    <property type="evidence" value="ECO:0007669"/>
    <property type="project" value="InterPro"/>
</dbReference>
<dbReference type="EC" id="6.1.1.22" evidence="2"/>
<dbReference type="InterPro" id="IPR004365">
    <property type="entry name" value="NA-bd_OB_tRNA"/>
</dbReference>
<dbReference type="GO" id="GO:0005739">
    <property type="term" value="C:mitochondrion"/>
    <property type="evidence" value="ECO:0007669"/>
    <property type="project" value="TreeGrafter"/>
</dbReference>
<dbReference type="PANTHER" id="PTHR22594:SF34">
    <property type="entry name" value="ASPARAGINE--TRNA LIGASE, MITOCHONDRIAL-RELATED"/>
    <property type="match status" value="1"/>
</dbReference>
<dbReference type="CDD" id="cd00776">
    <property type="entry name" value="AsxRS_core"/>
    <property type="match status" value="1"/>
</dbReference>
<keyword evidence="8" id="KW-0460">Magnesium</keyword>
<dbReference type="SUPFAM" id="SSF55681">
    <property type="entry name" value="Class II aaRS and biotin synthetases"/>
    <property type="match status" value="1"/>
</dbReference>
<feature type="compositionally biased region" description="Low complexity" evidence="9">
    <location>
        <begin position="1133"/>
        <end position="1145"/>
    </location>
</feature>
<keyword evidence="6" id="KW-0648">Protein biosynthesis</keyword>
<evidence type="ECO:0000256" key="5">
    <source>
        <dbReference type="ARBA" id="ARBA00022840"/>
    </source>
</evidence>
<feature type="domain" description="Aminoacyl-transfer RNA synthetases class-II family profile" evidence="10">
    <location>
        <begin position="211"/>
        <end position="550"/>
    </location>
</feature>
<dbReference type="InterPro" id="IPR006195">
    <property type="entry name" value="aa-tRNA-synth_II"/>
</dbReference>
<evidence type="ECO:0000256" key="1">
    <source>
        <dbReference type="ARBA" id="ARBA00008226"/>
    </source>
</evidence>
<feature type="compositionally biased region" description="Basic and acidic residues" evidence="9">
    <location>
        <begin position="1816"/>
        <end position="1826"/>
    </location>
</feature>
<dbReference type="InterPro" id="IPR045864">
    <property type="entry name" value="aa-tRNA-synth_II/BPL/LPL"/>
</dbReference>
<dbReference type="GO" id="GO:0006421">
    <property type="term" value="P:asparaginyl-tRNA aminoacylation"/>
    <property type="evidence" value="ECO:0007669"/>
    <property type="project" value="InterPro"/>
</dbReference>
<dbReference type="Gene3D" id="3.30.930.10">
    <property type="entry name" value="Bira Bifunctional Protein, Domain 2"/>
    <property type="match status" value="1"/>
</dbReference>
<gene>
    <name evidence="11" type="ORF">PCL_10648</name>
</gene>
<evidence type="ECO:0000256" key="2">
    <source>
        <dbReference type="ARBA" id="ARBA00012816"/>
    </source>
</evidence>
<keyword evidence="5" id="KW-0067">ATP-binding</keyword>
<dbReference type="GO" id="GO:0005524">
    <property type="term" value="F:ATP binding"/>
    <property type="evidence" value="ECO:0007669"/>
    <property type="project" value="UniProtKB-KW"/>
</dbReference>
<dbReference type="Pfam" id="PF03747">
    <property type="entry name" value="ADP_ribosyl_GH"/>
    <property type="match status" value="1"/>
</dbReference>
<feature type="compositionally biased region" description="Polar residues" evidence="9">
    <location>
        <begin position="155"/>
        <end position="164"/>
    </location>
</feature>
<feature type="compositionally biased region" description="Basic residues" evidence="9">
    <location>
        <begin position="2142"/>
        <end position="2152"/>
    </location>
</feature>
<keyword evidence="8" id="KW-0479">Metal-binding</keyword>
<dbReference type="Pfam" id="PF00152">
    <property type="entry name" value="tRNA-synt_2"/>
    <property type="match status" value="1"/>
</dbReference>
<dbReference type="PRINTS" id="PR01042">
    <property type="entry name" value="TRNASYNTHASP"/>
</dbReference>
<dbReference type="PANTHER" id="PTHR22594">
    <property type="entry name" value="ASPARTYL/LYSYL-TRNA SYNTHETASE"/>
    <property type="match status" value="1"/>
</dbReference>
<dbReference type="SUPFAM" id="SSF101478">
    <property type="entry name" value="ADP-ribosylglycohydrolase"/>
    <property type="match status" value="1"/>
</dbReference>
<evidence type="ECO:0000256" key="7">
    <source>
        <dbReference type="ARBA" id="ARBA00023146"/>
    </source>
</evidence>
<name>A0A2U3EBZ4_PURLI</name>
<evidence type="ECO:0000256" key="8">
    <source>
        <dbReference type="PIRSR" id="PIRSR605502-1"/>
    </source>
</evidence>
<keyword evidence="4" id="KW-0547">Nucleotide-binding</keyword>
<dbReference type="InterPro" id="IPR004364">
    <property type="entry name" value="Aa-tRNA-synt_II"/>
</dbReference>
<comment type="similarity">
    <text evidence="1">Belongs to the class-II aminoacyl-tRNA synthetase family.</text>
</comment>
<feature type="binding site" evidence="8">
    <location>
        <position position="1085"/>
    </location>
    <ligand>
        <name>Mg(2+)</name>
        <dbReference type="ChEBI" id="CHEBI:18420"/>
        <label>1</label>
    </ligand>
</feature>
<feature type="region of interest" description="Disordered" evidence="9">
    <location>
        <begin position="1872"/>
        <end position="1905"/>
    </location>
</feature>
<feature type="region of interest" description="Disordered" evidence="9">
    <location>
        <begin position="2093"/>
        <end position="2152"/>
    </location>
</feature>
<proteinExistence type="inferred from homology"/>
<dbReference type="NCBIfam" id="TIGR00457">
    <property type="entry name" value="asnS"/>
    <property type="match status" value="1"/>
</dbReference>
<reference evidence="11 12" key="1">
    <citation type="journal article" date="2016" name="Front. Microbiol.">
        <title>Genome and transcriptome sequences reveal the specific parasitism of the nematophagous Purpureocillium lilacinum 36-1.</title>
        <authorList>
            <person name="Xie J."/>
            <person name="Li S."/>
            <person name="Mo C."/>
            <person name="Xiao X."/>
            <person name="Peng D."/>
            <person name="Wang G."/>
            <person name="Xiao Y."/>
        </authorList>
    </citation>
    <scope>NUCLEOTIDE SEQUENCE [LARGE SCALE GENOMIC DNA]</scope>
    <source>
        <strain evidence="11 12">36-1</strain>
    </source>
</reference>
<keyword evidence="7" id="KW-0030">Aminoacyl-tRNA synthetase</keyword>
<dbReference type="InterPro" id="IPR004522">
    <property type="entry name" value="Asn-tRNA-ligase"/>
</dbReference>
<evidence type="ECO:0000313" key="11">
    <source>
        <dbReference type="EMBL" id="PWI72025.1"/>
    </source>
</evidence>
<dbReference type="SUPFAM" id="SSF50249">
    <property type="entry name" value="Nucleic acid-binding proteins"/>
    <property type="match status" value="1"/>
</dbReference>
<feature type="compositionally biased region" description="Polar residues" evidence="9">
    <location>
        <begin position="2102"/>
        <end position="2116"/>
    </location>
</feature>
<dbReference type="Pfam" id="PF01336">
    <property type="entry name" value="tRNA_anti-codon"/>
    <property type="match status" value="1"/>
</dbReference>
<feature type="region of interest" description="Disordered" evidence="9">
    <location>
        <begin position="140"/>
        <end position="164"/>
    </location>
</feature>
<evidence type="ECO:0000256" key="4">
    <source>
        <dbReference type="ARBA" id="ARBA00022741"/>
    </source>
</evidence>
<evidence type="ECO:0000259" key="10">
    <source>
        <dbReference type="PROSITE" id="PS50862"/>
    </source>
</evidence>
<dbReference type="Proteomes" id="UP000245956">
    <property type="component" value="Unassembled WGS sequence"/>
</dbReference>
<accession>A0A2U3EBZ4</accession>
<evidence type="ECO:0000256" key="3">
    <source>
        <dbReference type="ARBA" id="ARBA00022598"/>
    </source>
</evidence>
<feature type="binding site" evidence="8">
    <location>
        <position position="1088"/>
    </location>
    <ligand>
        <name>Mg(2+)</name>
        <dbReference type="ChEBI" id="CHEBI:18420"/>
        <label>1</label>
    </ligand>
</feature>
<dbReference type="InterPro" id="IPR012340">
    <property type="entry name" value="NA-bd_OB-fold"/>
</dbReference>
<protein>
    <recommendedName>
        <fullName evidence="2">asparagine--tRNA ligase</fullName>
        <ecNumber evidence="2">6.1.1.22</ecNumber>
    </recommendedName>
</protein>
<feature type="region of interest" description="Disordered" evidence="9">
    <location>
        <begin position="751"/>
        <end position="786"/>
    </location>
</feature>
<dbReference type="GO" id="GO:0004816">
    <property type="term" value="F:asparagine-tRNA ligase activity"/>
    <property type="evidence" value="ECO:0007669"/>
    <property type="project" value="UniProtKB-EC"/>
</dbReference>
<dbReference type="InterPro" id="IPR002312">
    <property type="entry name" value="Asp/Asn-tRNA-synth_IIb"/>
</dbReference>
<comment type="cofactor">
    <cofactor evidence="8">
        <name>Mg(2+)</name>
        <dbReference type="ChEBI" id="CHEBI:18420"/>
    </cofactor>
    <text evidence="8">Binds 2 magnesium ions per subunit.</text>
</comment>
<feature type="compositionally biased region" description="Basic and acidic residues" evidence="9">
    <location>
        <begin position="1148"/>
        <end position="1171"/>
    </location>
</feature>
<keyword evidence="3" id="KW-0436">Ligase</keyword>
<dbReference type="Gene3D" id="2.40.50.140">
    <property type="entry name" value="Nucleic acid-binding proteins"/>
    <property type="match status" value="1"/>
</dbReference>